<evidence type="ECO:0000256" key="6">
    <source>
        <dbReference type="ARBA" id="ARBA00022692"/>
    </source>
</evidence>
<feature type="transmembrane region" description="Helical" evidence="11">
    <location>
        <begin position="92"/>
        <end position="109"/>
    </location>
</feature>
<evidence type="ECO:0000256" key="10">
    <source>
        <dbReference type="ARBA" id="ARBA00035686"/>
    </source>
</evidence>
<feature type="transmembrane region" description="Helical" evidence="11">
    <location>
        <begin position="306"/>
        <end position="327"/>
    </location>
</feature>
<evidence type="ECO:0000313" key="13">
    <source>
        <dbReference type="Proteomes" id="UP000006640"/>
    </source>
</evidence>
<feature type="transmembrane region" description="Helical" evidence="11">
    <location>
        <begin position="33"/>
        <end position="56"/>
    </location>
</feature>
<dbReference type="GO" id="GO:0022857">
    <property type="term" value="F:transmembrane transporter activity"/>
    <property type="evidence" value="ECO:0007669"/>
    <property type="project" value="InterPro"/>
</dbReference>
<dbReference type="HOGENOM" id="CLU_028880_2_1_11"/>
<dbReference type="GO" id="GO:0005886">
    <property type="term" value="C:plasma membrane"/>
    <property type="evidence" value="ECO:0007669"/>
    <property type="project" value="UniProtKB-SubCell"/>
</dbReference>
<feature type="transmembrane region" description="Helical" evidence="11">
    <location>
        <begin position="115"/>
        <end position="137"/>
    </location>
</feature>
<dbReference type="PANTHER" id="PTHR32196:SF32">
    <property type="entry name" value="XYLOSE TRANSPORT SYSTEM PERMEASE PROTEIN XYLH"/>
    <property type="match status" value="1"/>
</dbReference>
<dbReference type="EMBL" id="CP001874">
    <property type="protein sequence ID" value="ADG88982.1"/>
    <property type="molecule type" value="Genomic_DNA"/>
</dbReference>
<feature type="transmembrane region" description="Helical" evidence="11">
    <location>
        <begin position="182"/>
        <end position="202"/>
    </location>
</feature>
<evidence type="ECO:0000256" key="8">
    <source>
        <dbReference type="ARBA" id="ARBA00023136"/>
    </source>
</evidence>
<feature type="transmembrane region" description="Helical" evidence="11">
    <location>
        <begin position="256"/>
        <end position="275"/>
    </location>
</feature>
<dbReference type="AlphaFoldDB" id="D6Y3A7"/>
<evidence type="ECO:0000256" key="5">
    <source>
        <dbReference type="ARBA" id="ARBA00022597"/>
    </source>
</evidence>
<keyword evidence="2" id="KW-0813">Transport</keyword>
<protein>
    <recommendedName>
        <fullName evidence="10">Xylose transport system permease protein XylH</fullName>
    </recommendedName>
</protein>
<feature type="transmembrane region" description="Helical" evidence="11">
    <location>
        <begin position="144"/>
        <end position="162"/>
    </location>
</feature>
<reference evidence="12 13" key="1">
    <citation type="submission" date="2010-01" db="EMBL/GenBank/DDBJ databases">
        <title>The complete genome of Thermobispora bispora DSM 43833.</title>
        <authorList>
            <consortium name="US DOE Joint Genome Institute (JGI-PGF)"/>
            <person name="Lucas S."/>
            <person name="Copeland A."/>
            <person name="Lapidus A."/>
            <person name="Glavina del Rio T."/>
            <person name="Dalin E."/>
            <person name="Tice H."/>
            <person name="Bruce D."/>
            <person name="Goodwin L."/>
            <person name="Pitluck S."/>
            <person name="Kyrpides N."/>
            <person name="Mavromatis K."/>
            <person name="Ivanova N."/>
            <person name="Mikhailova N."/>
            <person name="Chertkov O."/>
            <person name="Brettin T."/>
            <person name="Detter J.C."/>
            <person name="Han C."/>
            <person name="Larimer F."/>
            <person name="Land M."/>
            <person name="Hauser L."/>
            <person name="Markowitz V."/>
            <person name="Cheng J.-F."/>
            <person name="Hugenholtz P."/>
            <person name="Woyke T."/>
            <person name="Wu D."/>
            <person name="Jando M."/>
            <person name="Schneider S."/>
            <person name="Klenk H.-P."/>
            <person name="Eisen J.A."/>
        </authorList>
    </citation>
    <scope>NUCLEOTIDE SEQUENCE [LARGE SCALE GENOMIC DNA]</scope>
    <source>
        <strain evidence="13">ATCC 19993 / DSM 43833 / CBS 139.67 / JCM 10125 / KCTC 9307 / NBRC 14880 / R51</strain>
    </source>
</reference>
<keyword evidence="4" id="KW-0997">Cell inner membrane</keyword>
<dbReference type="PANTHER" id="PTHR32196">
    <property type="entry name" value="ABC TRANSPORTER PERMEASE PROTEIN YPHD-RELATED-RELATED"/>
    <property type="match status" value="1"/>
</dbReference>
<dbReference type="RefSeq" id="WP_013132515.1">
    <property type="nucleotide sequence ID" value="NC_014165.1"/>
</dbReference>
<keyword evidence="13" id="KW-1185">Reference proteome</keyword>
<dbReference type="InterPro" id="IPR001851">
    <property type="entry name" value="ABC_transp_permease"/>
</dbReference>
<evidence type="ECO:0000256" key="3">
    <source>
        <dbReference type="ARBA" id="ARBA00022475"/>
    </source>
</evidence>
<feature type="transmembrane region" description="Helical" evidence="11">
    <location>
        <begin position="223"/>
        <end position="241"/>
    </location>
</feature>
<dbReference type="CDD" id="cd06579">
    <property type="entry name" value="TM_PBP1_transp_AraH_like"/>
    <property type="match status" value="1"/>
</dbReference>
<proteinExistence type="predicted"/>
<dbReference type="KEGG" id="tbi:Tbis_2272"/>
<evidence type="ECO:0000313" key="12">
    <source>
        <dbReference type="EMBL" id="ADG88982.1"/>
    </source>
</evidence>
<keyword evidence="8 11" id="KW-0472">Membrane</keyword>
<evidence type="ECO:0000256" key="4">
    <source>
        <dbReference type="ARBA" id="ARBA00022519"/>
    </source>
</evidence>
<comment type="function">
    <text evidence="9">Part of the binding-protein-dependent transport system for D-xylose. Probably responsible for the translocation of the substrate across the membrane.</text>
</comment>
<dbReference type="eggNOG" id="COG4214">
    <property type="taxonomic scope" value="Bacteria"/>
</dbReference>
<accession>D6Y3A7</accession>
<dbReference type="Pfam" id="PF02653">
    <property type="entry name" value="BPD_transp_2"/>
    <property type="match status" value="1"/>
</dbReference>
<evidence type="ECO:0000256" key="7">
    <source>
        <dbReference type="ARBA" id="ARBA00022989"/>
    </source>
</evidence>
<keyword evidence="5" id="KW-0762">Sugar transport</keyword>
<evidence type="ECO:0000256" key="1">
    <source>
        <dbReference type="ARBA" id="ARBA00004651"/>
    </source>
</evidence>
<comment type="subcellular location">
    <subcellularLocation>
        <location evidence="1">Cell membrane</location>
        <topology evidence="1">Multi-pass membrane protein</topology>
    </subcellularLocation>
</comment>
<evidence type="ECO:0000256" key="2">
    <source>
        <dbReference type="ARBA" id="ARBA00022448"/>
    </source>
</evidence>
<dbReference type="Proteomes" id="UP000006640">
    <property type="component" value="Chromosome"/>
</dbReference>
<keyword evidence="6 11" id="KW-0812">Transmembrane</keyword>
<dbReference type="STRING" id="469371.Tbis_2272"/>
<keyword evidence="3" id="KW-1003">Cell membrane</keyword>
<gene>
    <name evidence="12" type="ordered locus">Tbis_2272</name>
</gene>
<sequence length="417" mass="43274">MATQTLPEKQQAPQAAVRVHFRDYVERVRGGELGALPAVLGLVVLCVIFSIVRPAFLSAGNFANLFTQGAAVTVIAMGLVFVLLIGEIDLSAGWTSGVCAAVLAVLLTFHGWPWYLAVLAAMLTGALIGLVLGTLVAKVGIPSFVVTLAAFLAFQGVLLLLVKEGTNISIRDETILAIANSNLPPLLGWIGAAVGVGAYAVVQIVQARRRAARGLVADPMGVIYFRIAVLAVIVGAAVYVLNLERSRNALLVSLKGVPIVVPLIVLLLLFWTFVLRRTAYGRHLYAVGGNAEAARRAGINVDRIRISAFVICSFMASIGGIIAASRANSVDPNTGGSNVLLFAVGAAVIGGTSLFGGKGRVLDAVLGGAVVAVIDNGMGLMGYSAGVKFIVTGSVLLLAASVDALSRKRAAATGRRR</sequence>
<evidence type="ECO:0000256" key="11">
    <source>
        <dbReference type="SAM" id="Phobius"/>
    </source>
</evidence>
<dbReference type="OrthoDB" id="3468954at2"/>
<keyword evidence="7 11" id="KW-1133">Transmembrane helix</keyword>
<name>D6Y3A7_THEBD</name>
<evidence type="ECO:0000256" key="9">
    <source>
        <dbReference type="ARBA" id="ARBA00035611"/>
    </source>
</evidence>
<feature type="transmembrane region" description="Helical" evidence="11">
    <location>
        <begin position="339"/>
        <end position="357"/>
    </location>
</feature>
<feature type="transmembrane region" description="Helical" evidence="11">
    <location>
        <begin position="62"/>
        <end position="85"/>
    </location>
</feature>
<organism evidence="12 13">
    <name type="scientific">Thermobispora bispora (strain ATCC 19993 / DSM 43833 / CBS 139.67 / JCM 10125 / KCTC 9307 / NBRC 14880 / R51)</name>
    <dbReference type="NCBI Taxonomy" id="469371"/>
    <lineage>
        <taxon>Bacteria</taxon>
        <taxon>Bacillati</taxon>
        <taxon>Actinomycetota</taxon>
        <taxon>Actinomycetes</taxon>
        <taxon>Streptosporangiales</taxon>
        <taxon>Streptosporangiaceae</taxon>
        <taxon>Thermobispora</taxon>
    </lineage>
</organism>